<dbReference type="InterPro" id="IPR037176">
    <property type="entry name" value="Osmotin/thaumatin-like_sf"/>
</dbReference>
<feature type="domain" description="GH64" evidence="2">
    <location>
        <begin position="36"/>
        <end position="406"/>
    </location>
</feature>
<dbReference type="PANTHER" id="PTHR38165:SF1">
    <property type="entry name" value="GLUCANASE B"/>
    <property type="match status" value="1"/>
</dbReference>
<dbReference type="PANTHER" id="PTHR38165">
    <property type="match status" value="1"/>
</dbReference>
<gene>
    <name evidence="3" type="ORF">FJTKL_04942</name>
</gene>
<sequence>MSSLEEVLQVQKDTSVLRAPAISASNSKQSLSAQTDPTMNFAIVNTTGSSNVYAYVSGLAIQNNNAVFMLESDGSTVLYPSSPDSTGKSLTANTAIKLGAPGSTTTITVPQTAGGRIWFSQNATLTFLLNPGPALVEPSVTNVSDPNYNITWDFCEFTYNSFQLFVNITYVDFVSLPIALQLENNSGLVTTVAGTPSNGLDTVCSALTAQSAADGAGWKDLIVKDTTGANLRALSPNSGIVMNNSLFNGYFQPYVDKVWAKYATTNLQVDTQASYGIVSGAVDSSSKLAFGDAGSFPQPSAADIFSCSTGAFAVGTDEMANLAARLAAAFNRSTLLVNSNQPDGEQVSTYYADPVTNHYARIVHATNSDRKGYAFPYDDVGPSEGADQSGSLFDPNPKLLTVTVGGLSSTSSAAVSARDHAIRLGQRPAGRRSHPGPMIARRDLEGEGESEKPALAHSEPAGSRSSGSSSSNDDVSEGVDLETGLGSRGKQDSFSDDVKSLLLPLFPRRGSGKGAPHAELSSSTSSLASRSLTSFVPRRWADRVASALGRLERRFPPAMYASAKPAVDLVVRLVTVFLSMSVRTFLSRVTMGFLLVLFYVLAPVIRGSAVGGDGAEPLVGQAAPSTTGEVGMVMVKSVGTTPVLVPE</sequence>
<dbReference type="InterPro" id="IPR032477">
    <property type="entry name" value="Glyco_hydro_64"/>
</dbReference>
<comment type="caution">
    <text evidence="3">The sequence shown here is derived from an EMBL/GenBank/DDBJ whole genome shotgun (WGS) entry which is preliminary data.</text>
</comment>
<dbReference type="Gene3D" id="3.30.920.50">
    <property type="entry name" value="Beta-1,3-glucanase, C-terminal domain"/>
    <property type="match status" value="1"/>
</dbReference>
<dbReference type="Proteomes" id="UP001600888">
    <property type="component" value="Unassembled WGS sequence"/>
</dbReference>
<accession>A0ABR4EYG0</accession>
<keyword evidence="4" id="KW-1185">Reference proteome</keyword>
<dbReference type="InterPro" id="IPR042517">
    <property type="entry name" value="Glyco_hydro_64_N_2"/>
</dbReference>
<evidence type="ECO:0000313" key="3">
    <source>
        <dbReference type="EMBL" id="KAL2287495.1"/>
    </source>
</evidence>
<feature type="region of interest" description="Disordered" evidence="1">
    <location>
        <begin position="421"/>
        <end position="493"/>
    </location>
</feature>
<evidence type="ECO:0000256" key="1">
    <source>
        <dbReference type="SAM" id="MobiDB-lite"/>
    </source>
</evidence>
<dbReference type="PROSITE" id="PS52006">
    <property type="entry name" value="GH64"/>
    <property type="match status" value="1"/>
</dbReference>
<dbReference type="EMBL" id="JBAWTH010000019">
    <property type="protein sequence ID" value="KAL2287495.1"/>
    <property type="molecule type" value="Genomic_DNA"/>
</dbReference>
<dbReference type="Gene3D" id="2.60.110.10">
    <property type="entry name" value="Thaumatin"/>
    <property type="match status" value="1"/>
</dbReference>
<dbReference type="InterPro" id="IPR037398">
    <property type="entry name" value="Glyco_hydro_64_fam"/>
</dbReference>
<reference evidence="3 4" key="1">
    <citation type="submission" date="2024-03" db="EMBL/GenBank/DDBJ databases">
        <title>A high-quality draft genome sequence of Diaporthe vaccinii, a causative agent of upright dieback and viscid rot disease in cranberry plants.</title>
        <authorList>
            <person name="Sarrasin M."/>
            <person name="Lang B.F."/>
            <person name="Burger G."/>
        </authorList>
    </citation>
    <scope>NUCLEOTIDE SEQUENCE [LARGE SCALE GENOMIC DNA]</scope>
    <source>
        <strain evidence="3 4">IS7</strain>
    </source>
</reference>
<evidence type="ECO:0000259" key="2">
    <source>
        <dbReference type="PROSITE" id="PS52006"/>
    </source>
</evidence>
<dbReference type="CDD" id="cd09220">
    <property type="entry name" value="GH64-GluB-like"/>
    <property type="match status" value="1"/>
</dbReference>
<protein>
    <recommendedName>
        <fullName evidence="2">GH64 domain-containing protein</fullName>
    </recommendedName>
</protein>
<feature type="compositionally biased region" description="Basic and acidic residues" evidence="1">
    <location>
        <begin position="440"/>
        <end position="454"/>
    </location>
</feature>
<evidence type="ECO:0000313" key="4">
    <source>
        <dbReference type="Proteomes" id="UP001600888"/>
    </source>
</evidence>
<name>A0ABR4EYG0_9PEZI</name>
<proteinExistence type="predicted"/>
<dbReference type="Pfam" id="PF16483">
    <property type="entry name" value="Glyco_hydro_64"/>
    <property type="match status" value="1"/>
</dbReference>
<feature type="compositionally biased region" description="Low complexity" evidence="1">
    <location>
        <begin position="462"/>
        <end position="471"/>
    </location>
</feature>
<organism evidence="3 4">
    <name type="scientific">Diaporthe vaccinii</name>
    <dbReference type="NCBI Taxonomy" id="105482"/>
    <lineage>
        <taxon>Eukaryota</taxon>
        <taxon>Fungi</taxon>
        <taxon>Dikarya</taxon>
        <taxon>Ascomycota</taxon>
        <taxon>Pezizomycotina</taxon>
        <taxon>Sordariomycetes</taxon>
        <taxon>Sordariomycetidae</taxon>
        <taxon>Diaporthales</taxon>
        <taxon>Diaporthaceae</taxon>
        <taxon>Diaporthe</taxon>
        <taxon>Diaporthe eres species complex</taxon>
    </lineage>
</organism>